<dbReference type="InterPro" id="IPR023375">
    <property type="entry name" value="ADC_dom_sf"/>
</dbReference>
<reference evidence="1 2" key="1">
    <citation type="submission" date="2024-06" db="EMBL/GenBank/DDBJ databases">
        <title>Sorghum-associated microbial communities from plants grown in Nebraska, USA.</title>
        <authorList>
            <person name="Schachtman D."/>
        </authorList>
    </citation>
    <scope>NUCLEOTIDE SEQUENCE [LARGE SCALE GENOMIC DNA]</scope>
    <source>
        <strain evidence="1 2">736</strain>
    </source>
</reference>
<dbReference type="Pfam" id="PF09844">
    <property type="entry name" value="DUF2071"/>
    <property type="match status" value="1"/>
</dbReference>
<keyword evidence="2" id="KW-1185">Reference proteome</keyword>
<proteinExistence type="predicted"/>
<dbReference type="InterPro" id="IPR018644">
    <property type="entry name" value="DUF2071"/>
</dbReference>
<comment type="caution">
    <text evidence="1">The sequence shown here is derived from an EMBL/GenBank/DDBJ whole genome shotgun (WGS) entry which is preliminary data.</text>
</comment>
<gene>
    <name evidence="1" type="ORF">ABIA69_001949</name>
</gene>
<protein>
    <submittedName>
        <fullName evidence="1">Uncharacterized protein YqjF (DUF2071 family)</fullName>
    </submittedName>
</protein>
<dbReference type="PANTHER" id="PTHR39186">
    <property type="entry name" value="DUF2071 FAMILY PROTEIN"/>
    <property type="match status" value="1"/>
</dbReference>
<organism evidence="1 2">
    <name type="scientific">Lysinibacillus parviboronicapiens</name>
    <dbReference type="NCBI Taxonomy" id="436516"/>
    <lineage>
        <taxon>Bacteria</taxon>
        <taxon>Bacillati</taxon>
        <taxon>Bacillota</taxon>
        <taxon>Bacilli</taxon>
        <taxon>Bacillales</taxon>
        <taxon>Bacillaceae</taxon>
        <taxon>Lysinibacillus</taxon>
    </lineage>
</organism>
<dbReference type="PANTHER" id="PTHR39186:SF1">
    <property type="entry name" value="DUF2071 DOMAIN-CONTAINING PROTEIN"/>
    <property type="match status" value="1"/>
</dbReference>
<dbReference type="SUPFAM" id="SSF160104">
    <property type="entry name" value="Acetoacetate decarboxylase-like"/>
    <property type="match status" value="1"/>
</dbReference>
<dbReference type="EMBL" id="JBEPSB010000007">
    <property type="protein sequence ID" value="MET4560805.1"/>
    <property type="molecule type" value="Genomic_DNA"/>
</dbReference>
<dbReference type="Proteomes" id="UP001549363">
    <property type="component" value="Unassembled WGS sequence"/>
</dbReference>
<name>A0ABV2PIM5_9BACI</name>
<sequence length="230" mass="27365">MWKKPWLLTQQWHDVVFLHWPIQPHELQQHMPKELKLDLYEDTAWLGIVLFKVKGNRFRFMPPIPKMSSFLQLNVRTYVTCRERKGIYFFSSDVSSTFIAQITSIGHFLPYRYAEIICSRKGNILSLLHNYRNTNADESFHVTFEPKAGEIESHAFEKWLVERYHSWVRGQKHLIRIDISHMPWRLQRVNACVETNTMAPFIKRGIQGKQPIAHYAKKKTARIFPPIFEI</sequence>
<evidence type="ECO:0000313" key="1">
    <source>
        <dbReference type="EMBL" id="MET4560805.1"/>
    </source>
</evidence>
<accession>A0ABV2PIM5</accession>
<dbReference type="RefSeq" id="WP_354471683.1">
    <property type="nucleotide sequence ID" value="NZ_JBEPSB010000007.1"/>
</dbReference>
<evidence type="ECO:0000313" key="2">
    <source>
        <dbReference type="Proteomes" id="UP001549363"/>
    </source>
</evidence>